<dbReference type="Proteomes" id="UP001596023">
    <property type="component" value="Unassembled WGS sequence"/>
</dbReference>
<proteinExistence type="predicted"/>
<evidence type="ECO:0000313" key="3">
    <source>
        <dbReference type="Proteomes" id="UP001596023"/>
    </source>
</evidence>
<gene>
    <name evidence="2" type="ORF">ACFO6W_04925</name>
</gene>
<reference evidence="3" key="1">
    <citation type="journal article" date="2019" name="Int. J. Syst. Evol. Microbiol.">
        <title>The Global Catalogue of Microorganisms (GCM) 10K type strain sequencing project: providing services to taxonomists for standard genome sequencing and annotation.</title>
        <authorList>
            <consortium name="The Broad Institute Genomics Platform"/>
            <consortium name="The Broad Institute Genome Sequencing Center for Infectious Disease"/>
            <person name="Wu L."/>
            <person name="Ma J."/>
        </authorList>
    </citation>
    <scope>NUCLEOTIDE SEQUENCE [LARGE SCALE GENOMIC DNA]</scope>
    <source>
        <strain evidence="3">CCUG 66188</strain>
    </source>
</reference>
<dbReference type="InterPro" id="IPR024442">
    <property type="entry name" value="Transposase_Zn_ribbon"/>
</dbReference>
<evidence type="ECO:0000259" key="1">
    <source>
        <dbReference type="Pfam" id="PF12760"/>
    </source>
</evidence>
<evidence type="ECO:0000313" key="2">
    <source>
        <dbReference type="EMBL" id="MFC4673027.1"/>
    </source>
</evidence>
<dbReference type="RefSeq" id="WP_379994277.1">
    <property type="nucleotide sequence ID" value="NZ_JBHSGN010000043.1"/>
</dbReference>
<accession>A0ABV9KSI0</accession>
<keyword evidence="3" id="KW-1185">Reference proteome</keyword>
<sequence>MQKYNLFYFFKQFPDELACRKYLEQRFWKGNTVCPHSGNSQKIYRYKNGKTLNVPAVRNNFKLRQAQFMRTRTYHCRNGFLLSI</sequence>
<feature type="domain" description="Transposase zinc-ribbon" evidence="1">
    <location>
        <begin position="14"/>
        <end position="48"/>
    </location>
</feature>
<dbReference type="Pfam" id="PF12760">
    <property type="entry name" value="Zn_ribbon_IS1595"/>
    <property type="match status" value="1"/>
</dbReference>
<dbReference type="EMBL" id="JBHSGN010000043">
    <property type="protein sequence ID" value="MFC4673027.1"/>
    <property type="molecule type" value="Genomic_DNA"/>
</dbReference>
<organism evidence="2 3">
    <name type="scientific">Dysgonomonas termitidis</name>
    <dbReference type="NCBI Taxonomy" id="1516126"/>
    <lineage>
        <taxon>Bacteria</taxon>
        <taxon>Pseudomonadati</taxon>
        <taxon>Bacteroidota</taxon>
        <taxon>Bacteroidia</taxon>
        <taxon>Bacteroidales</taxon>
        <taxon>Dysgonomonadaceae</taxon>
        <taxon>Dysgonomonas</taxon>
    </lineage>
</organism>
<comment type="caution">
    <text evidence="2">The sequence shown here is derived from an EMBL/GenBank/DDBJ whole genome shotgun (WGS) entry which is preliminary data.</text>
</comment>
<name>A0ABV9KSI0_9BACT</name>
<protein>
    <submittedName>
        <fullName evidence="2">Transposase</fullName>
    </submittedName>
</protein>